<dbReference type="SMART" id="SM00322">
    <property type="entry name" value="KH"/>
    <property type="match status" value="1"/>
</dbReference>
<dbReference type="SUPFAM" id="SSF54791">
    <property type="entry name" value="Eukaryotic type KH-domain (KH-domain type I)"/>
    <property type="match status" value="1"/>
</dbReference>
<accession>A0AA36ALE6</accession>
<proteinExistence type="inferred from homology"/>
<dbReference type="FunFam" id="3.30.1370.10:FF:000009">
    <property type="entry name" value="RNA-binding protein PNO1"/>
    <property type="match status" value="1"/>
</dbReference>
<keyword evidence="8" id="KW-1185">Reference proteome</keyword>
<keyword evidence="3" id="KW-0694">RNA-binding</keyword>
<dbReference type="InterPro" id="IPR055212">
    <property type="entry name" value="KH-I_PNO1_first"/>
</dbReference>
<feature type="compositionally biased region" description="Basic and acidic residues" evidence="5">
    <location>
        <begin position="24"/>
        <end position="35"/>
    </location>
</feature>
<keyword evidence="4" id="KW-0539">Nucleus</keyword>
<dbReference type="GO" id="GO:0003723">
    <property type="term" value="F:RNA binding"/>
    <property type="evidence" value="ECO:0007669"/>
    <property type="project" value="UniProtKB-KW"/>
</dbReference>
<feature type="region of interest" description="Disordered" evidence="5">
    <location>
        <begin position="1"/>
        <end position="66"/>
    </location>
</feature>
<dbReference type="EMBL" id="OX597815">
    <property type="protein sequence ID" value="CAI9717147.1"/>
    <property type="molecule type" value="Genomic_DNA"/>
</dbReference>
<dbReference type="InterPro" id="IPR036612">
    <property type="entry name" value="KH_dom_type_1_sf"/>
</dbReference>
<dbReference type="CDD" id="cd22391">
    <property type="entry name" value="KH-I_PNO1_rpt1"/>
    <property type="match status" value="1"/>
</dbReference>
<name>A0AA36ALE6_OCTVU</name>
<evidence type="ECO:0000256" key="5">
    <source>
        <dbReference type="SAM" id="MobiDB-lite"/>
    </source>
</evidence>
<sequence>MEKPVEAHAEVDCVDVNSRKRKKPLDSDVEMKDCTTNEDSVDISPPKKPQYPPISAASATGKSERRKIPVPAHRYTPLKENWLKIYTPVVEQLKLQVRFNIKTRNVELRTCKSTTEIGALQRGADFVRAFTLGFDIDDSLALLRLEELYLETFDVTDVKPLKGDHLGRAVGRLAGRNGKTKFTIENVTKTRIVLADTKIHLLGSFQNIKTARRAICNLILGSPPSKIYEYHLMLTHKKLLHSDVPFIFLHRFIN</sequence>
<organism evidence="7 8">
    <name type="scientific">Octopus vulgaris</name>
    <name type="common">Common octopus</name>
    <dbReference type="NCBI Taxonomy" id="6645"/>
    <lineage>
        <taxon>Eukaryota</taxon>
        <taxon>Metazoa</taxon>
        <taxon>Spiralia</taxon>
        <taxon>Lophotrochozoa</taxon>
        <taxon>Mollusca</taxon>
        <taxon>Cephalopoda</taxon>
        <taxon>Coleoidea</taxon>
        <taxon>Octopodiformes</taxon>
        <taxon>Octopoda</taxon>
        <taxon>Incirrata</taxon>
        <taxon>Octopodidae</taxon>
        <taxon>Octopus</taxon>
    </lineage>
</organism>
<feature type="domain" description="K Homology" evidence="6">
    <location>
        <begin position="147"/>
        <end position="220"/>
    </location>
</feature>
<evidence type="ECO:0000259" key="6">
    <source>
        <dbReference type="SMART" id="SM00322"/>
    </source>
</evidence>
<gene>
    <name evidence="7" type="ORF">OCTVUL_1B011927</name>
</gene>
<dbReference type="PANTHER" id="PTHR12826">
    <property type="entry name" value="RIBONUCLEASE Y"/>
    <property type="match status" value="1"/>
</dbReference>
<dbReference type="FunFam" id="3.30.1370.10:FF:000048">
    <property type="entry name" value="RNA-binding protein PNO1 isoform X2"/>
    <property type="match status" value="1"/>
</dbReference>
<dbReference type="Pfam" id="PF22891">
    <property type="entry name" value="KH_PNO1_2nd"/>
    <property type="match status" value="1"/>
</dbReference>
<reference evidence="7" key="1">
    <citation type="submission" date="2023-08" db="EMBL/GenBank/DDBJ databases">
        <authorList>
            <person name="Alioto T."/>
            <person name="Alioto T."/>
            <person name="Gomez Garrido J."/>
        </authorList>
    </citation>
    <scope>NUCLEOTIDE SEQUENCE</scope>
</reference>
<dbReference type="Proteomes" id="UP001162480">
    <property type="component" value="Chromosome 2"/>
</dbReference>
<dbReference type="Gene3D" id="3.30.1370.10">
    <property type="entry name" value="K Homology domain, type 1"/>
    <property type="match status" value="1"/>
</dbReference>
<comment type="subcellular location">
    <subcellularLocation>
        <location evidence="1">Nucleus</location>
        <location evidence="1">Nucleolus</location>
    </subcellularLocation>
</comment>
<dbReference type="CDD" id="cd22392">
    <property type="entry name" value="KH-I_PNO1_rpt2"/>
    <property type="match status" value="1"/>
</dbReference>
<evidence type="ECO:0000313" key="7">
    <source>
        <dbReference type="EMBL" id="CAI9717147.1"/>
    </source>
</evidence>
<evidence type="ECO:0000256" key="2">
    <source>
        <dbReference type="ARBA" id="ARBA00007515"/>
    </source>
</evidence>
<dbReference type="PANTHER" id="PTHR12826:SF13">
    <property type="entry name" value="RNA-BINDING PROTEIN PNO1"/>
    <property type="match status" value="1"/>
</dbReference>
<feature type="compositionally biased region" description="Basic and acidic residues" evidence="5">
    <location>
        <begin position="1"/>
        <end position="11"/>
    </location>
</feature>
<protein>
    <submittedName>
        <fullName evidence="7">RNA-binding protein PNO1</fullName>
    </submittedName>
</protein>
<dbReference type="InterPro" id="IPR004087">
    <property type="entry name" value="KH_dom"/>
</dbReference>
<evidence type="ECO:0000313" key="8">
    <source>
        <dbReference type="Proteomes" id="UP001162480"/>
    </source>
</evidence>
<dbReference type="InterPro" id="IPR055211">
    <property type="entry name" value="KH_PNO1_2nd"/>
</dbReference>
<dbReference type="GO" id="GO:0005730">
    <property type="term" value="C:nucleolus"/>
    <property type="evidence" value="ECO:0007669"/>
    <property type="project" value="UniProtKB-SubCell"/>
</dbReference>
<evidence type="ECO:0000256" key="4">
    <source>
        <dbReference type="ARBA" id="ARBA00023242"/>
    </source>
</evidence>
<comment type="similarity">
    <text evidence="2">Belongs to the PNO1 family.</text>
</comment>
<evidence type="ECO:0000256" key="3">
    <source>
        <dbReference type="ARBA" id="ARBA00022884"/>
    </source>
</evidence>
<evidence type="ECO:0000256" key="1">
    <source>
        <dbReference type="ARBA" id="ARBA00004604"/>
    </source>
</evidence>
<dbReference type="AlphaFoldDB" id="A0AA36ALE6"/>